<dbReference type="AlphaFoldDB" id="A9KF63"/>
<dbReference type="HOGENOM" id="CLU_1438897_0_0_6"/>
<evidence type="ECO:0000313" key="5">
    <source>
        <dbReference type="Proteomes" id="UP000008555"/>
    </source>
</evidence>
<feature type="coiled-coil region" evidence="1">
    <location>
        <begin position="79"/>
        <end position="106"/>
    </location>
</feature>
<feature type="compositionally biased region" description="Basic and acidic residues" evidence="2">
    <location>
        <begin position="11"/>
        <end position="29"/>
    </location>
</feature>
<organism evidence="4 5">
    <name type="scientific">Coxiella burnetii (strain Dugway 5J108-111)</name>
    <dbReference type="NCBI Taxonomy" id="434922"/>
    <lineage>
        <taxon>Bacteria</taxon>
        <taxon>Pseudomonadati</taxon>
        <taxon>Pseudomonadota</taxon>
        <taxon>Gammaproteobacteria</taxon>
        <taxon>Legionellales</taxon>
        <taxon>Coxiellaceae</taxon>
        <taxon>Coxiella</taxon>
    </lineage>
</organism>
<feature type="region of interest" description="Disordered" evidence="2">
    <location>
        <begin position="1"/>
        <end position="29"/>
    </location>
</feature>
<keyword evidence="1" id="KW-0175">Coiled coil</keyword>
<dbReference type="EMBL" id="CP000733">
    <property type="protein sequence ID" value="ABS78266.1"/>
    <property type="molecule type" value="Genomic_DNA"/>
</dbReference>
<dbReference type="Proteomes" id="UP000008555">
    <property type="component" value="Chromosome"/>
</dbReference>
<feature type="transmembrane region" description="Helical" evidence="3">
    <location>
        <begin position="110"/>
        <end position="131"/>
    </location>
</feature>
<keyword evidence="3" id="KW-1133">Transmembrane helix</keyword>
<name>A9KF63_COXBN</name>
<evidence type="ECO:0000256" key="1">
    <source>
        <dbReference type="SAM" id="Coils"/>
    </source>
</evidence>
<reference evidence="4 5" key="1">
    <citation type="journal article" date="2009" name="Infect. Immun.">
        <title>Comparative genomics reveal extensive transposon-mediated genomic plasticity and diversity among potential effector proteins within the genus Coxiella.</title>
        <authorList>
            <person name="Beare P.A."/>
            <person name="Unsworth N."/>
            <person name="Andoh M."/>
            <person name="Voth D.E."/>
            <person name="Omsland A."/>
            <person name="Gilk S.D."/>
            <person name="Williams K.P."/>
            <person name="Sobral B.W."/>
            <person name="Kupko J.J.III."/>
            <person name="Porcella S.F."/>
            <person name="Samuel J.E."/>
            <person name="Heinzen R.A."/>
        </authorList>
    </citation>
    <scope>NUCLEOTIDE SEQUENCE [LARGE SCALE GENOMIC DNA]</scope>
    <source>
        <strain evidence="4 5">Dugway 5J108-111</strain>
    </source>
</reference>
<dbReference type="RefSeq" id="WP_005772646.1">
    <property type="nucleotide sequence ID" value="NC_009727.1"/>
</dbReference>
<evidence type="ECO:0000256" key="3">
    <source>
        <dbReference type="SAM" id="Phobius"/>
    </source>
</evidence>
<evidence type="ECO:0000256" key="2">
    <source>
        <dbReference type="SAM" id="MobiDB-lite"/>
    </source>
</evidence>
<proteinExistence type="predicted"/>
<evidence type="ECO:0000313" key="4">
    <source>
        <dbReference type="EMBL" id="ABS78266.1"/>
    </source>
</evidence>
<sequence length="197" mass="23269">MQPTAETPLLAEEKYKDEEAKPTKAMLGEKDELSRLPDDVLESLSPFLLVKEARKLSIVDHNLYDRITNLTLFSSSFAHEEKKIKLQLAEQSLKRIEQNRREMYSRRRMYISFFPLSMACLPCLIHDRFFIFGPLNEFQRFQQRYPQDYQNIKSILPDNSENSLTFMQVRRSLQILKEEIRQSESNPLENDAKTFGK</sequence>
<dbReference type="KEGG" id="cbd:CBUD_0444"/>
<keyword evidence="3" id="KW-0472">Membrane</keyword>
<protein>
    <submittedName>
        <fullName evidence="4">Uncharacterized protein</fullName>
    </submittedName>
</protein>
<keyword evidence="3" id="KW-0812">Transmembrane</keyword>
<gene>
    <name evidence="4" type="ordered locus">CBUD_0444</name>
</gene>
<accession>A9KF63</accession>